<organism evidence="6">
    <name type="scientific">Tanacetum cinerariifolium</name>
    <name type="common">Dalmatian daisy</name>
    <name type="synonym">Chrysanthemum cinerariifolium</name>
    <dbReference type="NCBI Taxonomy" id="118510"/>
    <lineage>
        <taxon>Eukaryota</taxon>
        <taxon>Viridiplantae</taxon>
        <taxon>Streptophyta</taxon>
        <taxon>Embryophyta</taxon>
        <taxon>Tracheophyta</taxon>
        <taxon>Spermatophyta</taxon>
        <taxon>Magnoliopsida</taxon>
        <taxon>eudicotyledons</taxon>
        <taxon>Gunneridae</taxon>
        <taxon>Pentapetalae</taxon>
        <taxon>asterids</taxon>
        <taxon>campanulids</taxon>
        <taxon>Asterales</taxon>
        <taxon>Asteraceae</taxon>
        <taxon>Asteroideae</taxon>
        <taxon>Anthemideae</taxon>
        <taxon>Anthemidinae</taxon>
        <taxon>Tanacetum</taxon>
    </lineage>
</organism>
<keyword evidence="2" id="KW-0862">Zinc</keyword>
<dbReference type="InterPro" id="IPR001584">
    <property type="entry name" value="Integrase_cat-core"/>
</dbReference>
<dbReference type="GO" id="GO:0008270">
    <property type="term" value="F:zinc ion binding"/>
    <property type="evidence" value="ECO:0007669"/>
    <property type="project" value="UniProtKB-KW"/>
</dbReference>
<dbReference type="PANTHER" id="PTHR42648:SF18">
    <property type="entry name" value="RETROTRANSPOSON, UNCLASSIFIED-LIKE PROTEIN"/>
    <property type="match status" value="1"/>
</dbReference>
<dbReference type="InterPro" id="IPR036875">
    <property type="entry name" value="Znf_CCHC_sf"/>
</dbReference>
<protein>
    <submittedName>
        <fullName evidence="6">Retrovirus-related Pol polyprotein from transposon TNT 1-94</fullName>
    </submittedName>
</protein>
<dbReference type="Pfam" id="PF00665">
    <property type="entry name" value="rve"/>
    <property type="match status" value="1"/>
</dbReference>
<dbReference type="Gene3D" id="1.20.140.40">
    <property type="entry name" value="Invertase/pectin methylesterase inhibitor family protein"/>
    <property type="match status" value="1"/>
</dbReference>
<dbReference type="Pfam" id="PF13976">
    <property type="entry name" value="gag_pre-integrs"/>
    <property type="match status" value="1"/>
</dbReference>
<name>A0A6L2NZ49_TANCI</name>
<gene>
    <name evidence="6" type="ORF">Tci_063411</name>
</gene>
<dbReference type="InterPro" id="IPR025724">
    <property type="entry name" value="GAG-pre-integrase_dom"/>
</dbReference>
<dbReference type="InterPro" id="IPR012337">
    <property type="entry name" value="RNaseH-like_sf"/>
</dbReference>
<evidence type="ECO:0000256" key="3">
    <source>
        <dbReference type="SAM" id="MobiDB-lite"/>
    </source>
</evidence>
<comment type="caution">
    <text evidence="6">The sequence shown here is derived from an EMBL/GenBank/DDBJ whole genome shotgun (WGS) entry which is preliminary data.</text>
</comment>
<evidence type="ECO:0000256" key="2">
    <source>
        <dbReference type="PROSITE-ProRule" id="PRU00047"/>
    </source>
</evidence>
<dbReference type="SMART" id="SM00343">
    <property type="entry name" value="ZnF_C2HC"/>
    <property type="match status" value="1"/>
</dbReference>
<evidence type="ECO:0000259" key="4">
    <source>
        <dbReference type="PROSITE" id="PS50158"/>
    </source>
</evidence>
<dbReference type="SUPFAM" id="SSF53098">
    <property type="entry name" value="Ribonuclease H-like"/>
    <property type="match status" value="1"/>
</dbReference>
<dbReference type="GO" id="GO:0003676">
    <property type="term" value="F:nucleic acid binding"/>
    <property type="evidence" value="ECO:0007669"/>
    <property type="project" value="InterPro"/>
</dbReference>
<dbReference type="Gene3D" id="4.10.60.10">
    <property type="entry name" value="Zinc finger, CCHC-type"/>
    <property type="match status" value="1"/>
</dbReference>
<keyword evidence="1" id="KW-0378">Hydrolase</keyword>
<dbReference type="InterPro" id="IPR054722">
    <property type="entry name" value="PolX-like_BBD"/>
</dbReference>
<dbReference type="NCBIfam" id="TIGR01614">
    <property type="entry name" value="PME_inhib"/>
    <property type="match status" value="1"/>
</dbReference>
<dbReference type="PANTHER" id="PTHR42648">
    <property type="entry name" value="TRANSPOSASE, PUTATIVE-RELATED"/>
    <property type="match status" value="1"/>
</dbReference>
<feature type="region of interest" description="Disordered" evidence="3">
    <location>
        <begin position="1343"/>
        <end position="1395"/>
    </location>
</feature>
<evidence type="ECO:0000259" key="5">
    <source>
        <dbReference type="PROSITE" id="PS50994"/>
    </source>
</evidence>
<keyword evidence="2" id="KW-0479">Metal-binding</keyword>
<dbReference type="Gene3D" id="3.30.420.10">
    <property type="entry name" value="Ribonuclease H-like superfamily/Ribonuclease H"/>
    <property type="match status" value="1"/>
</dbReference>
<feature type="domain" description="CCHC-type" evidence="4">
    <location>
        <begin position="341"/>
        <end position="357"/>
    </location>
</feature>
<dbReference type="GO" id="GO:0015074">
    <property type="term" value="P:DNA integration"/>
    <property type="evidence" value="ECO:0007669"/>
    <property type="project" value="InterPro"/>
</dbReference>
<keyword evidence="1" id="KW-0645">Protease</keyword>
<dbReference type="CDD" id="cd15798">
    <property type="entry name" value="PMEI-like_3"/>
    <property type="match status" value="1"/>
</dbReference>
<dbReference type="Pfam" id="PF22936">
    <property type="entry name" value="Pol_BBD"/>
    <property type="match status" value="1"/>
</dbReference>
<evidence type="ECO:0000313" key="6">
    <source>
        <dbReference type="EMBL" id="GEU91433.1"/>
    </source>
</evidence>
<dbReference type="EMBL" id="BKCJ010010403">
    <property type="protein sequence ID" value="GEU91433.1"/>
    <property type="molecule type" value="Genomic_DNA"/>
</dbReference>
<dbReference type="SUPFAM" id="SSF101148">
    <property type="entry name" value="Plant invertase/pectin methylesterase inhibitor"/>
    <property type="match status" value="1"/>
</dbReference>
<dbReference type="CDD" id="cd09272">
    <property type="entry name" value="RNase_HI_RT_Ty1"/>
    <property type="match status" value="1"/>
</dbReference>
<dbReference type="PROSITE" id="PS50158">
    <property type="entry name" value="ZF_CCHC"/>
    <property type="match status" value="1"/>
</dbReference>
<dbReference type="InterPro" id="IPR039537">
    <property type="entry name" value="Retrotran_Ty1/copia-like"/>
</dbReference>
<dbReference type="GO" id="GO:0006508">
    <property type="term" value="P:proteolysis"/>
    <property type="evidence" value="ECO:0007669"/>
    <property type="project" value="UniProtKB-KW"/>
</dbReference>
<dbReference type="InterPro" id="IPR006501">
    <property type="entry name" value="Pectinesterase_inhib_dom"/>
</dbReference>
<keyword evidence="2" id="KW-0863">Zinc-finger</keyword>
<feature type="compositionally biased region" description="Low complexity" evidence="3">
    <location>
        <begin position="1371"/>
        <end position="1392"/>
    </location>
</feature>
<dbReference type="InterPro" id="IPR001878">
    <property type="entry name" value="Znf_CCHC"/>
</dbReference>
<evidence type="ECO:0000256" key="1">
    <source>
        <dbReference type="ARBA" id="ARBA00022670"/>
    </source>
</evidence>
<proteinExistence type="predicted"/>
<dbReference type="SUPFAM" id="SSF57756">
    <property type="entry name" value="Retrovirus zinc finger-like domains"/>
    <property type="match status" value="1"/>
</dbReference>
<dbReference type="GO" id="GO:0008233">
    <property type="term" value="F:peptidase activity"/>
    <property type="evidence" value="ECO:0007669"/>
    <property type="project" value="UniProtKB-KW"/>
</dbReference>
<reference evidence="6" key="1">
    <citation type="journal article" date="2019" name="Sci. Rep.">
        <title>Draft genome of Tanacetum cinerariifolium, the natural source of mosquito coil.</title>
        <authorList>
            <person name="Yamashiro T."/>
            <person name="Shiraishi A."/>
            <person name="Satake H."/>
            <person name="Nakayama K."/>
        </authorList>
    </citation>
    <scope>NUCLEOTIDE SEQUENCE</scope>
</reference>
<feature type="domain" description="Integrase catalytic" evidence="5">
    <location>
        <begin position="1183"/>
        <end position="1285"/>
    </location>
</feature>
<feature type="compositionally biased region" description="Low complexity" evidence="3">
    <location>
        <begin position="1349"/>
        <end position="1363"/>
    </location>
</feature>
<dbReference type="InterPro" id="IPR036397">
    <property type="entry name" value="RNaseH_sf"/>
</dbReference>
<dbReference type="Pfam" id="PF04043">
    <property type="entry name" value="PMEI"/>
    <property type="match status" value="1"/>
</dbReference>
<accession>A0A6L2NZ49</accession>
<dbReference type="InterPro" id="IPR035513">
    <property type="entry name" value="Invertase/methylesterase_inhib"/>
</dbReference>
<dbReference type="PROSITE" id="PS50994">
    <property type="entry name" value="INTEGRASE"/>
    <property type="match status" value="1"/>
</dbReference>
<sequence>MSDVQTWVSSAMTDEDTCSEGFANDKKMEGVVRGKLVNVVHLTSNALALINNYASISSVHGCVLLLHFGLCNLVLRFGSAFCLLKTFLAFCLGETLPISKLDSVLSQDFLRFVSRLPAFCLKTSCVLSPDILRFVSGLLAFCLLLKTFSAFLYCQGKENGVNILKSIDEGPFQMGTVWEPLAEGTEGAPHLGLERPRVYSDLSSKEKDRYNADIRATNIFLQGLPKGIYTLINHYTDAKDIWDNKGETIHDYYVRFAKLINDMRNIKMTMYRMQLNSKFMNNMLPEWGRSVTAVKLNRGLRDSNYDQLGLGTNQWGGGASGYEGVQNRVRNANPGQESQVKCYNCNGIGHIASNCTQPKRLQNFDYYKDKMLMQAKANGVALDEEQLLFLASGQDNAIDEDVDEQLVQDLALNVDNVFQADDCDAFDYDTFYLRYTIMITIGDAVCEHHKEHVMHDNVQLNHVVDSHVDYTSDSNMIPYDQYVKDNAIPVVENSLTAKLATYKEQVKLYERQARFELTKREQKINEQLRIVITNRNFKEETLKNKLHSVKLQLASTINHNKLMVEEVTSLKKDFKQKENKYLEDFLDMKSLKEKLLATRTPYVTRAKQVQPALYNCHEIVKDNHVSAIVHNTEDILEIAEITRRKMNDKMKDPECVNHKTIASRPIKALMVHPPNTPATLVPSVLPTKIQVKIHIFTLIQLFLEFDKTYKKRITPTGLTEGKMGFEQTKECYLKEVIPFFKTLKEHFEGIQQALTKEIKEMKDVFKELEAEVAENVVDRKHVEIERKNLLIANDNLIAECLFTEMHVANTIVEACCLELEAELSTLRDKSHNDNHNELVNWFSNLEVTALTTENVNLKAQILNTVSSVVKDHVKPIVLALGKYAIDVEPLPPRLRNNREAHLDYLRHLKESIETIREIVDEAKVVRPLDSSIVSACRYTKHFQELLEYAIGVKCCTDASGSQPNIKTKKNKISPAKGVNKMNTEEHHRINKSHLRTSNHVIHIVLWYLDSGYSKHMTGDRSRLMNFVKKIIRTVRFENDHFGAIMGYGDYVIGDSVISRVYYVEGLGHNLFFVRQFCDSDLEVAFRKHSCYVRDTNGVKLIKGSRGFNLYTISVEDMMKSSPICLLSKASKNKSWLWHLRLNHLNFGTINDLARKDLVRGLPRLKFEKDHLCSAYQLGKSKKHTHKPKFKNTNLEVLNILHMDLCGPMRVQTINGNKYILVIVDDYSRFTWVKILRSKDETPEIVIKFLRQIQVGLNKTVRYIRTDNGTEFVNKALTEYYERIGIFPPKHSSQDSTTKRRCRKTEPVFGALCYPINDNEDLGKLQPTANIRIFVGYAPSRKEPHRVERPVSPAPAVQVPVNSAGTPSFTTIDQDAPSPSISPSSSALQSPSLHQGVATESTLMEDNPIAPVDNTPFINVFASKPSSDASSSGDAPRAWYDTLSQFLLDNKFSKDADHTRCQDTRRSTSGSARFLRDKLVSWSSKKQKSTPISTIEAEYIAMSGCCAWILWMRSQLTNYGFAFHMILLYCDNRSAIALCCNNV</sequence>
<dbReference type="GO" id="GO:0004857">
    <property type="term" value="F:enzyme inhibitor activity"/>
    <property type="evidence" value="ECO:0007669"/>
    <property type="project" value="InterPro"/>
</dbReference>
<dbReference type="Pfam" id="PF00098">
    <property type="entry name" value="zf-CCHC"/>
    <property type="match status" value="1"/>
</dbReference>